<dbReference type="InterPro" id="IPR036388">
    <property type="entry name" value="WH-like_DNA-bd_sf"/>
</dbReference>
<reference evidence="5 6" key="1">
    <citation type="journal article" date="2020" name="Microb. Ecol.">
        <title>Ecogenomics of the Marine Benthic Filamentous Cyanobacterium Adonisia.</title>
        <authorList>
            <person name="Walter J.M."/>
            <person name="Coutinho F.H."/>
            <person name="Leomil L."/>
            <person name="Hargreaves P.I."/>
            <person name="Campeao M.E."/>
            <person name="Vieira V.V."/>
            <person name="Silva B.S."/>
            <person name="Fistarol G.O."/>
            <person name="Salomon P.S."/>
            <person name="Sawabe T."/>
            <person name="Mino S."/>
            <person name="Hosokawa M."/>
            <person name="Miyashita H."/>
            <person name="Maruyama F."/>
            <person name="van Verk M.C."/>
            <person name="Dutilh B.E."/>
            <person name="Thompson C.C."/>
            <person name="Thompson F.L."/>
        </authorList>
    </citation>
    <scope>NUCLEOTIDE SEQUENCE [LARGE SCALE GENOMIC DNA]</scope>
    <source>
        <strain evidence="5 6">CCMR0081</strain>
    </source>
</reference>
<dbReference type="InterPro" id="IPR036390">
    <property type="entry name" value="WH_DNA-bd_sf"/>
</dbReference>
<keyword evidence="1" id="KW-0805">Transcription regulation</keyword>
<sequence length="155" mass="17637">MIESTLNSLEVEAAFEVRDTCLSKHLRQADRIIMQLYDEMLRPHRLKSTQFTLLIAIRLQQPVNQKTLAECTVTDRTTLTRNLASLARQGLIQVQPGTDRRVKEISLTTDGHQRLKEAFPAWKKAQSQTEELLGKTNVHQLLAELSKISIKFAAT</sequence>
<evidence type="ECO:0000256" key="2">
    <source>
        <dbReference type="ARBA" id="ARBA00023125"/>
    </source>
</evidence>
<evidence type="ECO:0000256" key="1">
    <source>
        <dbReference type="ARBA" id="ARBA00023015"/>
    </source>
</evidence>
<dbReference type="Gene3D" id="1.10.10.10">
    <property type="entry name" value="Winged helix-like DNA-binding domain superfamily/Winged helix DNA-binding domain"/>
    <property type="match status" value="1"/>
</dbReference>
<keyword evidence="6" id="KW-1185">Reference proteome</keyword>
<dbReference type="EMBL" id="QXHD01000004">
    <property type="protein sequence ID" value="NEZ57853.1"/>
    <property type="molecule type" value="Genomic_DNA"/>
</dbReference>
<proteinExistence type="predicted"/>
<organism evidence="5 6">
    <name type="scientific">Adonisia turfae CCMR0081</name>
    <dbReference type="NCBI Taxonomy" id="2292702"/>
    <lineage>
        <taxon>Bacteria</taxon>
        <taxon>Bacillati</taxon>
        <taxon>Cyanobacteriota</taxon>
        <taxon>Adonisia</taxon>
        <taxon>Adonisia turfae</taxon>
    </lineage>
</organism>
<dbReference type="Pfam" id="PF12802">
    <property type="entry name" value="MarR_2"/>
    <property type="match status" value="1"/>
</dbReference>
<evidence type="ECO:0000259" key="4">
    <source>
        <dbReference type="PROSITE" id="PS50995"/>
    </source>
</evidence>
<keyword evidence="2" id="KW-0238">DNA-binding</keyword>
<keyword evidence="3" id="KW-0804">Transcription</keyword>
<dbReference type="GO" id="GO:0003677">
    <property type="term" value="F:DNA binding"/>
    <property type="evidence" value="ECO:0007669"/>
    <property type="project" value="UniProtKB-KW"/>
</dbReference>
<dbReference type="GO" id="GO:0003700">
    <property type="term" value="F:DNA-binding transcription factor activity"/>
    <property type="evidence" value="ECO:0007669"/>
    <property type="project" value="InterPro"/>
</dbReference>
<evidence type="ECO:0000313" key="6">
    <source>
        <dbReference type="Proteomes" id="UP000481033"/>
    </source>
</evidence>
<evidence type="ECO:0000313" key="5">
    <source>
        <dbReference type="EMBL" id="NEZ57853.1"/>
    </source>
</evidence>
<feature type="domain" description="HTH marR-type" evidence="4">
    <location>
        <begin position="19"/>
        <end position="150"/>
    </location>
</feature>
<dbReference type="SUPFAM" id="SSF46785">
    <property type="entry name" value="Winged helix' DNA-binding domain"/>
    <property type="match status" value="1"/>
</dbReference>
<gene>
    <name evidence="5" type="ORF">DXZ20_19840</name>
</gene>
<accession>A0A6M0RPZ5</accession>
<dbReference type="RefSeq" id="WP_163668654.1">
    <property type="nucleotide sequence ID" value="NZ_QXHD01000004.1"/>
</dbReference>
<comment type="caution">
    <text evidence="5">The sequence shown here is derived from an EMBL/GenBank/DDBJ whole genome shotgun (WGS) entry which is preliminary data.</text>
</comment>
<dbReference type="PROSITE" id="PS50995">
    <property type="entry name" value="HTH_MARR_2"/>
    <property type="match status" value="1"/>
</dbReference>
<dbReference type="PANTHER" id="PTHR42756:SF1">
    <property type="entry name" value="TRANSCRIPTIONAL REPRESSOR OF EMRAB OPERON"/>
    <property type="match status" value="1"/>
</dbReference>
<dbReference type="SMART" id="SM00347">
    <property type="entry name" value="HTH_MARR"/>
    <property type="match status" value="1"/>
</dbReference>
<name>A0A6M0RPZ5_9CYAN</name>
<dbReference type="AlphaFoldDB" id="A0A6M0RPZ5"/>
<dbReference type="Proteomes" id="UP000481033">
    <property type="component" value="Unassembled WGS sequence"/>
</dbReference>
<protein>
    <submittedName>
        <fullName evidence="5">MarR family transcriptional regulator</fullName>
    </submittedName>
</protein>
<dbReference type="InterPro" id="IPR000835">
    <property type="entry name" value="HTH_MarR-typ"/>
</dbReference>
<dbReference type="PANTHER" id="PTHR42756">
    <property type="entry name" value="TRANSCRIPTIONAL REGULATOR, MARR"/>
    <property type="match status" value="1"/>
</dbReference>
<evidence type="ECO:0000256" key="3">
    <source>
        <dbReference type="ARBA" id="ARBA00023163"/>
    </source>
</evidence>